<keyword evidence="2 5" id="KW-0813">Transport</keyword>
<dbReference type="PIRSF" id="PIRSF019574">
    <property type="entry name" value="Periplasmic_polyamine_BP"/>
    <property type="match status" value="1"/>
</dbReference>
<evidence type="ECO:0000256" key="5">
    <source>
        <dbReference type="PIRNR" id="PIRNR019574"/>
    </source>
</evidence>
<protein>
    <recommendedName>
        <fullName evidence="5">Putrescine-binding periplasmic protein</fullName>
    </recommendedName>
</protein>
<evidence type="ECO:0000256" key="2">
    <source>
        <dbReference type="ARBA" id="ARBA00022448"/>
    </source>
</evidence>
<accession>A0A1Y0D139</accession>
<evidence type="ECO:0000256" key="4">
    <source>
        <dbReference type="ARBA" id="ARBA00022764"/>
    </source>
</evidence>
<reference evidence="8 9" key="1">
    <citation type="journal article" date="2014" name="Int. J. Syst. Evol. Microbiol.">
        <title>Oceanisphaera profunda sp. nov., a marine bacterium isolated from deep-sea sediment, and emended description of the genus Oceanisphaera.</title>
        <authorList>
            <person name="Xu Z."/>
            <person name="Zhang X.Y."/>
            <person name="Su H.N."/>
            <person name="Yu Z.C."/>
            <person name="Liu C."/>
            <person name="Li H."/>
            <person name="Chen X.L."/>
            <person name="Song X.Y."/>
            <person name="Xie B.B."/>
            <person name="Qin Q.L."/>
            <person name="Zhou B.C."/>
            <person name="Shi M."/>
            <person name="Huang Y."/>
            <person name="Zhang Y.Z."/>
        </authorList>
    </citation>
    <scope>NUCLEOTIDE SEQUENCE [LARGE SCALE GENOMIC DNA]</scope>
    <source>
        <strain evidence="8 9">SM1222</strain>
    </source>
</reference>
<feature type="binding site" evidence="6">
    <location>
        <position position="91"/>
    </location>
    <ligand>
        <name>spermidine</name>
        <dbReference type="ChEBI" id="CHEBI:57834"/>
    </ligand>
</feature>
<dbReference type="OrthoDB" id="9769319at2"/>
<keyword evidence="4 5" id="KW-0574">Periplasm</keyword>
<keyword evidence="3 7" id="KW-0732">Signal</keyword>
<evidence type="ECO:0000256" key="7">
    <source>
        <dbReference type="SAM" id="SignalP"/>
    </source>
</evidence>
<feature type="binding site" evidence="6">
    <location>
        <position position="333"/>
    </location>
    <ligand>
        <name>spermidine</name>
        <dbReference type="ChEBI" id="CHEBI:57834"/>
    </ligand>
</feature>
<dbReference type="GO" id="GO:0015846">
    <property type="term" value="P:polyamine transport"/>
    <property type="evidence" value="ECO:0007669"/>
    <property type="project" value="InterPro"/>
</dbReference>
<name>A0A1Y0D139_9GAMM</name>
<dbReference type="InterPro" id="IPR006059">
    <property type="entry name" value="SBP"/>
</dbReference>
<gene>
    <name evidence="8" type="ORF">CBP31_00125</name>
</gene>
<evidence type="ECO:0000256" key="1">
    <source>
        <dbReference type="ARBA" id="ARBA00004418"/>
    </source>
</evidence>
<comment type="similarity">
    <text evidence="5">Belongs to the bacterial solute-binding protein PotD/PotF family.</text>
</comment>
<dbReference type="PANTHER" id="PTHR30222:SF17">
    <property type="entry name" value="SPERMIDINE_PUTRESCINE-BINDING PERIPLASMIC PROTEIN"/>
    <property type="match status" value="1"/>
</dbReference>
<dbReference type="SUPFAM" id="SSF53850">
    <property type="entry name" value="Periplasmic binding protein-like II"/>
    <property type="match status" value="1"/>
</dbReference>
<keyword evidence="9" id="KW-1185">Reference proteome</keyword>
<dbReference type="RefSeq" id="WP_087034316.1">
    <property type="nucleotide sequence ID" value="NZ_CP021377.1"/>
</dbReference>
<evidence type="ECO:0000313" key="9">
    <source>
        <dbReference type="Proteomes" id="UP000243937"/>
    </source>
</evidence>
<dbReference type="AlphaFoldDB" id="A0A1Y0D139"/>
<dbReference type="PRINTS" id="PR00909">
    <property type="entry name" value="SPERMDNBNDNG"/>
</dbReference>
<dbReference type="Proteomes" id="UP000243937">
    <property type="component" value="Chromosome"/>
</dbReference>
<dbReference type="GO" id="GO:0042597">
    <property type="term" value="C:periplasmic space"/>
    <property type="evidence" value="ECO:0007669"/>
    <property type="project" value="UniProtKB-SubCell"/>
</dbReference>
<dbReference type="Gene3D" id="3.40.190.10">
    <property type="entry name" value="Periplasmic binding protein-like II"/>
    <property type="match status" value="2"/>
</dbReference>
<feature type="chain" id="PRO_5012982439" description="Putrescine-binding periplasmic protein" evidence="7">
    <location>
        <begin position="26"/>
        <end position="354"/>
    </location>
</feature>
<sequence>MNLAIPARILAPLALAMAASFPLMAQAQERLSVYAWAEYLPDAVLQAFTKETGIKVDYGTFDSNEALYAKLKLLQTSKAKESYDVIFPSSYMVSKMAREGMLQPLDKAQLPNFEQLDNSMLNKDFDPNNQYSMPYAFGSTAIAINRDDLPDTKMTSWQDLWDKSWKNQLMLTDDIRESFQMALLTLGFSANSKDPAEIKAAYEKLKPLQANVLLYNSDNPRLPYVTGETSLGLLWSDQAYKTQQDGIALEYVYPTEGAIFWVDSAVIPANAKSVSAAHQFLNFLMRPEVAAQVIQELGIAVPNQGAKPLLPKEVAENQVLFPSAELIEQGHFQDDLGDEVLAIYEDYWVKLRSQ</sequence>
<dbReference type="KEGG" id="opf:CBP31_00125"/>
<feature type="binding site" evidence="6">
    <location>
        <begin position="174"/>
        <end position="177"/>
    </location>
    <ligand>
        <name>spermidine</name>
        <dbReference type="ChEBI" id="CHEBI:57834"/>
    </ligand>
</feature>
<evidence type="ECO:0000313" key="8">
    <source>
        <dbReference type="EMBL" id="ART81233.1"/>
    </source>
</evidence>
<evidence type="ECO:0000256" key="3">
    <source>
        <dbReference type="ARBA" id="ARBA00022729"/>
    </source>
</evidence>
<comment type="subcellular location">
    <subcellularLocation>
        <location evidence="1 5">Periplasm</location>
    </subcellularLocation>
</comment>
<dbReference type="GO" id="GO:0019808">
    <property type="term" value="F:polyamine binding"/>
    <property type="evidence" value="ECO:0007669"/>
    <property type="project" value="InterPro"/>
</dbReference>
<organism evidence="8 9">
    <name type="scientific">Oceanisphaera profunda</name>
    <dbReference type="NCBI Taxonomy" id="1416627"/>
    <lineage>
        <taxon>Bacteria</taxon>
        <taxon>Pseudomonadati</taxon>
        <taxon>Pseudomonadota</taxon>
        <taxon>Gammaproteobacteria</taxon>
        <taxon>Aeromonadales</taxon>
        <taxon>Aeromonadaceae</taxon>
        <taxon>Oceanisphaera</taxon>
    </lineage>
</organism>
<feature type="binding site" evidence="6">
    <location>
        <position position="38"/>
    </location>
    <ligand>
        <name>spermidine</name>
        <dbReference type="ChEBI" id="CHEBI:57834"/>
    </ligand>
</feature>
<dbReference type="InterPro" id="IPR001188">
    <property type="entry name" value="Sperm_putr-bd"/>
</dbReference>
<evidence type="ECO:0000256" key="6">
    <source>
        <dbReference type="PIRSR" id="PIRSR019574-1"/>
    </source>
</evidence>
<comment type="function">
    <text evidence="5">Required for the activity of the bacterial periplasmic transport system of putrescine.</text>
</comment>
<proteinExistence type="inferred from homology"/>
<feature type="signal peptide" evidence="7">
    <location>
        <begin position="1"/>
        <end position="25"/>
    </location>
</feature>
<dbReference type="Pfam" id="PF13416">
    <property type="entry name" value="SBP_bac_8"/>
    <property type="match status" value="1"/>
</dbReference>
<dbReference type="EMBL" id="CP021377">
    <property type="protein sequence ID" value="ART81233.1"/>
    <property type="molecule type" value="Genomic_DNA"/>
</dbReference>
<dbReference type="PANTHER" id="PTHR30222">
    <property type="entry name" value="SPERMIDINE/PUTRESCINE-BINDING PERIPLASMIC PROTEIN"/>
    <property type="match status" value="1"/>
</dbReference>